<sequence length="238" mass="26824">MCYIGRNRLAAMRKNLFRIVSGPGRNWNGPVARLQQLRAKALLPTNPDHDAHFVAIFLAMAQRHFYGAPAPSSRRDSQWSPSKGAPQRPSFRDVKLRILTHNNDRAEFMVYTGHVTAQFLDRFHEPWKAPQLDGDGVPPGIRIEYTRVPIWPILGLRERLGRALGEEIVGQFDPTRMETWDVDAESGATKDQKRKRQVPSKVCSGSSLEEGTESEKQHSPVKVKRRRLPEGSAIGVAV</sequence>
<feature type="region of interest" description="Disordered" evidence="1">
    <location>
        <begin position="181"/>
        <end position="238"/>
    </location>
</feature>
<feature type="region of interest" description="Disordered" evidence="1">
    <location>
        <begin position="69"/>
        <end position="90"/>
    </location>
</feature>
<evidence type="ECO:0000256" key="1">
    <source>
        <dbReference type="SAM" id="MobiDB-lite"/>
    </source>
</evidence>
<proteinExistence type="predicted"/>
<dbReference type="AlphaFoldDB" id="A0A1B5KYX3"/>
<dbReference type="EMBL" id="BBTG02000028">
    <property type="protein sequence ID" value="GAO16209.1"/>
    <property type="molecule type" value="Genomic_DNA"/>
</dbReference>
<comment type="caution">
    <text evidence="2">The sequence shown here is derived from an EMBL/GenBank/DDBJ whole genome shotgun (WGS) entry which is preliminary data.</text>
</comment>
<dbReference type="Proteomes" id="UP000054053">
    <property type="component" value="Unassembled WGS sequence"/>
</dbReference>
<accession>A0A1B5KYX3</accession>
<evidence type="ECO:0000313" key="2">
    <source>
        <dbReference type="EMBL" id="GAO16209.1"/>
    </source>
</evidence>
<gene>
    <name evidence="2" type="ORF">UVI_02045000</name>
</gene>
<protein>
    <submittedName>
        <fullName evidence="2">Uncharacterized protein</fullName>
    </submittedName>
</protein>
<reference evidence="3" key="1">
    <citation type="journal article" date="2016" name="Genome Announc.">
        <title>Genome sequence of Ustilaginoidea virens IPU010, a rice pathogenic fungus causing false smut.</title>
        <authorList>
            <person name="Kumagai T."/>
            <person name="Ishii T."/>
            <person name="Terai G."/>
            <person name="Umemura M."/>
            <person name="Machida M."/>
            <person name="Asai K."/>
        </authorList>
    </citation>
    <scope>NUCLEOTIDE SEQUENCE [LARGE SCALE GENOMIC DNA]</scope>
    <source>
        <strain evidence="3">IPU010</strain>
    </source>
</reference>
<organism evidence="2 3">
    <name type="scientific">Ustilaginoidea virens</name>
    <name type="common">Rice false smut fungus</name>
    <name type="synonym">Villosiclava virens</name>
    <dbReference type="NCBI Taxonomy" id="1159556"/>
    <lineage>
        <taxon>Eukaryota</taxon>
        <taxon>Fungi</taxon>
        <taxon>Dikarya</taxon>
        <taxon>Ascomycota</taxon>
        <taxon>Pezizomycotina</taxon>
        <taxon>Sordariomycetes</taxon>
        <taxon>Hypocreomycetidae</taxon>
        <taxon>Hypocreales</taxon>
        <taxon>Clavicipitaceae</taxon>
        <taxon>Ustilaginoidea</taxon>
    </lineage>
</organism>
<name>A0A1B5KYX3_USTVR</name>
<evidence type="ECO:0000313" key="3">
    <source>
        <dbReference type="Proteomes" id="UP000054053"/>
    </source>
</evidence>